<dbReference type="SUPFAM" id="SSF55729">
    <property type="entry name" value="Acyl-CoA N-acyltransferases (Nat)"/>
    <property type="match status" value="1"/>
</dbReference>
<dbReference type="InParanoid" id="A0A2V0NYY5"/>
<comment type="caution">
    <text evidence="3">The sequence shown here is derived from an EMBL/GenBank/DDBJ whole genome shotgun (WGS) entry which is preliminary data.</text>
</comment>
<dbReference type="EMBL" id="BDRX01000015">
    <property type="protein sequence ID" value="GBF90137.1"/>
    <property type="molecule type" value="Genomic_DNA"/>
</dbReference>
<feature type="domain" description="N-acetyltransferase" evidence="2">
    <location>
        <begin position="32"/>
        <end position="221"/>
    </location>
</feature>
<dbReference type="Proteomes" id="UP000247498">
    <property type="component" value="Unassembled WGS sequence"/>
</dbReference>
<dbReference type="Pfam" id="PF00583">
    <property type="entry name" value="Acetyltransf_1"/>
    <property type="match status" value="1"/>
</dbReference>
<reference evidence="3 4" key="1">
    <citation type="journal article" date="2018" name="Sci. Rep.">
        <title>Raphidocelis subcapitata (=Pseudokirchneriella subcapitata) provides an insight into genome evolution and environmental adaptations in the Sphaeropleales.</title>
        <authorList>
            <person name="Suzuki S."/>
            <person name="Yamaguchi H."/>
            <person name="Nakajima N."/>
            <person name="Kawachi M."/>
        </authorList>
    </citation>
    <scope>NUCLEOTIDE SEQUENCE [LARGE SCALE GENOMIC DNA]</scope>
    <source>
        <strain evidence="3 4">NIES-35</strain>
    </source>
</reference>
<accession>A0A2V0NYY5</accession>
<gene>
    <name evidence="3" type="ORF">Rsub_03270</name>
</gene>
<evidence type="ECO:0000313" key="3">
    <source>
        <dbReference type="EMBL" id="GBF90137.1"/>
    </source>
</evidence>
<dbReference type="PANTHER" id="PTHR43305">
    <property type="entry name" value="FAMILY N-ACETYLTRANSFERASE, PUTATIVE (AFU_ORTHOLOGUE AFUA_2G01380)-RELATED"/>
    <property type="match status" value="1"/>
</dbReference>
<feature type="region of interest" description="Disordered" evidence="1">
    <location>
        <begin position="84"/>
        <end position="139"/>
    </location>
</feature>
<evidence type="ECO:0000259" key="2">
    <source>
        <dbReference type="PROSITE" id="PS51186"/>
    </source>
</evidence>
<proteinExistence type="predicted"/>
<dbReference type="InterPro" id="IPR016181">
    <property type="entry name" value="Acyl_CoA_acyltransferase"/>
</dbReference>
<dbReference type="InterPro" id="IPR052777">
    <property type="entry name" value="Acetyltransferase_Enz"/>
</dbReference>
<organism evidence="3 4">
    <name type="scientific">Raphidocelis subcapitata</name>
    <dbReference type="NCBI Taxonomy" id="307507"/>
    <lineage>
        <taxon>Eukaryota</taxon>
        <taxon>Viridiplantae</taxon>
        <taxon>Chlorophyta</taxon>
        <taxon>core chlorophytes</taxon>
        <taxon>Chlorophyceae</taxon>
        <taxon>CS clade</taxon>
        <taxon>Sphaeropleales</taxon>
        <taxon>Selenastraceae</taxon>
        <taxon>Raphidocelis</taxon>
    </lineage>
</organism>
<dbReference type="Gene3D" id="3.40.630.30">
    <property type="match status" value="1"/>
</dbReference>
<dbReference type="PANTHER" id="PTHR43305:SF1">
    <property type="entry name" value="FAMILY N-ACETYLTRANSFERASE, PUTATIVE (AFU_ORTHOLOGUE AFUA_2G01380)-RELATED"/>
    <property type="match status" value="1"/>
</dbReference>
<dbReference type="STRING" id="307507.A0A2V0NYY5"/>
<dbReference type="OrthoDB" id="546248at2759"/>
<dbReference type="PROSITE" id="PS51186">
    <property type="entry name" value="GNAT"/>
    <property type="match status" value="1"/>
</dbReference>
<dbReference type="AlphaFoldDB" id="A0A2V0NYY5"/>
<sequence length="221" mass="22313">MVEAAGGDAGTASAAPAAGAPRFVLRAAETRAELRTFADLTKEYYEWLGEDLCFQGIEQELAGLPGCYAPPGGGIILAFAPPPASGGGGGGGDSEPLGCVAVRPLGKHGGDKSDDSGSGSVGEGQGESGGGESGGAAAPPGPVAEMKRLWVRGAARGTGLGRALVLAAVAAARGAGYKSIVLDTLERLEAANKIYEGVGFRRRGAYYHNPLPNVVYWELDL</sequence>
<keyword evidence="4" id="KW-1185">Reference proteome</keyword>
<protein>
    <recommendedName>
        <fullName evidence="2">N-acetyltransferase domain-containing protein</fullName>
    </recommendedName>
</protein>
<evidence type="ECO:0000313" key="4">
    <source>
        <dbReference type="Proteomes" id="UP000247498"/>
    </source>
</evidence>
<dbReference type="InterPro" id="IPR000182">
    <property type="entry name" value="GNAT_dom"/>
</dbReference>
<feature type="compositionally biased region" description="Gly residues" evidence="1">
    <location>
        <begin position="119"/>
        <end position="134"/>
    </location>
</feature>
<evidence type="ECO:0000256" key="1">
    <source>
        <dbReference type="SAM" id="MobiDB-lite"/>
    </source>
</evidence>
<dbReference type="GO" id="GO:0016747">
    <property type="term" value="F:acyltransferase activity, transferring groups other than amino-acyl groups"/>
    <property type="evidence" value="ECO:0007669"/>
    <property type="project" value="InterPro"/>
</dbReference>
<name>A0A2V0NYY5_9CHLO</name>